<dbReference type="STRING" id="1000565.METUNv1_01107"/>
<feature type="binding site" evidence="4">
    <location>
        <position position="210"/>
    </location>
    <ligand>
        <name>FAD</name>
        <dbReference type="ChEBI" id="CHEBI:57692"/>
    </ligand>
</feature>
<dbReference type="GO" id="GO:0009416">
    <property type="term" value="P:response to light stimulus"/>
    <property type="evidence" value="ECO:0007669"/>
    <property type="project" value="TreeGrafter"/>
</dbReference>
<dbReference type="EMBL" id="AFHG01000035">
    <property type="protein sequence ID" value="EGK72567.1"/>
    <property type="molecule type" value="Genomic_DNA"/>
</dbReference>
<keyword evidence="8" id="KW-1185">Reference proteome</keyword>
<dbReference type="InterPro" id="IPR014729">
    <property type="entry name" value="Rossmann-like_a/b/a_fold"/>
</dbReference>
<dbReference type="GO" id="GO:0071949">
    <property type="term" value="F:FAD binding"/>
    <property type="evidence" value="ECO:0007669"/>
    <property type="project" value="TreeGrafter"/>
</dbReference>
<dbReference type="PROSITE" id="PS51645">
    <property type="entry name" value="PHR_CRY_ALPHA_BETA"/>
    <property type="match status" value="1"/>
</dbReference>
<evidence type="ECO:0000256" key="1">
    <source>
        <dbReference type="ARBA" id="ARBA00001932"/>
    </source>
</evidence>
<dbReference type="InterPro" id="IPR005101">
    <property type="entry name" value="Cryptochr/Photolyase_FAD-bd"/>
</dbReference>
<evidence type="ECO:0000256" key="3">
    <source>
        <dbReference type="ARBA" id="ARBA00022827"/>
    </source>
</evidence>
<dbReference type="OrthoDB" id="9772484at2"/>
<dbReference type="Proteomes" id="UP000005019">
    <property type="component" value="Unassembled WGS sequence"/>
</dbReference>
<gene>
    <name evidence="7" type="ORF">METUNv1_01107</name>
</gene>
<comment type="cofactor">
    <cofactor evidence="1">
        <name>(6R)-5,10-methylene-5,6,7,8-tetrahydrofolate</name>
        <dbReference type="ChEBI" id="CHEBI:15636"/>
    </cofactor>
</comment>
<dbReference type="PANTHER" id="PTHR11455">
    <property type="entry name" value="CRYPTOCHROME"/>
    <property type="match status" value="1"/>
</dbReference>
<dbReference type="Gene3D" id="1.10.579.10">
    <property type="entry name" value="DNA Cyclobutane Dipyrimidine Photolyase, subunit A, domain 3"/>
    <property type="match status" value="1"/>
</dbReference>
<dbReference type="Pfam" id="PF03441">
    <property type="entry name" value="FAD_binding_7"/>
    <property type="match status" value="1"/>
</dbReference>
<keyword evidence="3 4" id="KW-0274">FAD</keyword>
<dbReference type="GO" id="GO:0003677">
    <property type="term" value="F:DNA binding"/>
    <property type="evidence" value="ECO:0007669"/>
    <property type="project" value="TreeGrafter"/>
</dbReference>
<keyword evidence="2 4" id="KW-0285">Flavoprotein</keyword>
<evidence type="ECO:0000256" key="2">
    <source>
        <dbReference type="ARBA" id="ARBA00022630"/>
    </source>
</evidence>
<dbReference type="eggNOG" id="COG0415">
    <property type="taxonomic scope" value="Bacteria"/>
</dbReference>
<feature type="compositionally biased region" description="Basic and acidic residues" evidence="5">
    <location>
        <begin position="493"/>
        <end position="507"/>
    </location>
</feature>
<dbReference type="Gene3D" id="3.40.50.620">
    <property type="entry name" value="HUPs"/>
    <property type="match status" value="1"/>
</dbReference>
<dbReference type="AlphaFoldDB" id="F5RA28"/>
<evidence type="ECO:0000259" key="6">
    <source>
        <dbReference type="PROSITE" id="PS51645"/>
    </source>
</evidence>
<keyword evidence="7" id="KW-0456">Lyase</keyword>
<evidence type="ECO:0000313" key="8">
    <source>
        <dbReference type="Proteomes" id="UP000005019"/>
    </source>
</evidence>
<proteinExistence type="predicted"/>
<dbReference type="InterPro" id="IPR006050">
    <property type="entry name" value="DNA_photolyase_N"/>
</dbReference>
<name>F5RA28_METUF</name>
<dbReference type="InterPro" id="IPR036155">
    <property type="entry name" value="Crypto/Photolyase_N_sf"/>
</dbReference>
<feature type="region of interest" description="Disordered" evidence="5">
    <location>
        <begin position="483"/>
        <end position="515"/>
    </location>
</feature>
<protein>
    <submittedName>
        <fullName evidence="7">Deoxyribodipyrimidine photo-lyase</fullName>
    </submittedName>
</protein>
<feature type="domain" description="Photolyase/cryptochrome alpha/beta" evidence="6">
    <location>
        <begin position="1"/>
        <end position="129"/>
    </location>
</feature>
<dbReference type="InterPro" id="IPR002081">
    <property type="entry name" value="Cryptochrome/DNA_photolyase_1"/>
</dbReference>
<evidence type="ECO:0000256" key="5">
    <source>
        <dbReference type="SAM" id="MobiDB-lite"/>
    </source>
</evidence>
<dbReference type="InterPro" id="IPR036134">
    <property type="entry name" value="Crypto/Photolyase_FAD-like_sf"/>
</dbReference>
<dbReference type="RefSeq" id="WP_008059628.1">
    <property type="nucleotide sequence ID" value="NZ_AFHG01000035.1"/>
</dbReference>
<dbReference type="Pfam" id="PF00875">
    <property type="entry name" value="DNA_photolyase"/>
    <property type="match status" value="1"/>
</dbReference>
<feature type="binding site" evidence="4">
    <location>
        <position position="271"/>
    </location>
    <ligand>
        <name>FAD</name>
        <dbReference type="ChEBI" id="CHEBI:57692"/>
    </ligand>
</feature>
<dbReference type="GO" id="GO:0003904">
    <property type="term" value="F:deoxyribodipyrimidine photo-lyase activity"/>
    <property type="evidence" value="ECO:0007669"/>
    <property type="project" value="TreeGrafter"/>
</dbReference>
<dbReference type="Gene3D" id="1.25.40.80">
    <property type="match status" value="1"/>
</dbReference>
<dbReference type="PANTHER" id="PTHR11455:SF9">
    <property type="entry name" value="CRYPTOCHROME CIRCADIAN CLOCK 5 ISOFORM X1"/>
    <property type="match status" value="1"/>
</dbReference>
<evidence type="ECO:0000256" key="4">
    <source>
        <dbReference type="PIRSR" id="PIRSR602081-1"/>
    </source>
</evidence>
<dbReference type="SUPFAM" id="SSF52425">
    <property type="entry name" value="Cryptochrome/photolyase, N-terminal domain"/>
    <property type="match status" value="1"/>
</dbReference>
<comment type="cofactor">
    <cofactor evidence="4">
        <name>FAD</name>
        <dbReference type="ChEBI" id="CHEBI:57692"/>
    </cofactor>
    <text evidence="4">Binds 1 FAD per subunit.</text>
</comment>
<sequence length="515" mass="57677">MQLVWFKRDLRIHDHAPLRAAAAAGPVLALYVHEPSLLAQPEMDARHAGFLREALDDLTRRLQMLGLSLLQLRGDMPAVLDALHRATPVSALWSHEETGTLASFARDRAVADWCRAHGVPWHESPNGGVVRRLRDRDRWSDLWLSRMTPAPLPPPAHIEAAAHPLAGLQSTPDPLALGVAGADIAGRQRAGRRQALAELDTFLSERLPRYRRGMSSPLSGEHDCSRLSPHLAFGTLSLREVVHAVWRARARWLARLPGPDQAAALAGLKSFESRLHWQAHFIQKLESEPEIELRAVNRLYDGLREADFSASRHAAWCAGETGFPFIDACMRALAATGWINFRMRAMLVAFSSYQLWNHWREPGLHLARQFTDFEPGIHWPQVQMQSGVTGINTLRIYNPVKQQTDQDPKGIFVRRWLPELARVPLALLAEPWRMDAAQQREAGCVIGRDYPAPVVDHLAAARAARDAVWAVRRQPDAAGEARRVYLQHGSRNPNREGSPRRGRKPADDGQMGFGF</sequence>
<organism evidence="7 8">
    <name type="scientific">Methyloversatilis universalis (strain ATCC BAA-1314 / DSM 25237 / JCM 13912 / CCUG 52030 / FAM5)</name>
    <dbReference type="NCBI Taxonomy" id="1000565"/>
    <lineage>
        <taxon>Bacteria</taxon>
        <taxon>Pseudomonadati</taxon>
        <taxon>Pseudomonadota</taxon>
        <taxon>Betaproteobacteria</taxon>
        <taxon>Nitrosomonadales</taxon>
        <taxon>Sterolibacteriaceae</taxon>
        <taxon>Methyloversatilis</taxon>
    </lineage>
</organism>
<reference evidence="7 8" key="1">
    <citation type="journal article" date="2011" name="J. Bacteriol.">
        <title>Genome sequence of Methyloversatilis universalis FAM5T, a methylotrophic representative of the order Rhodocyclales.</title>
        <authorList>
            <person name="Kittichotirat W."/>
            <person name="Good N.M."/>
            <person name="Hall R."/>
            <person name="Bringel F."/>
            <person name="Lajus A."/>
            <person name="Medigue C."/>
            <person name="Smalley N.E."/>
            <person name="Beck D."/>
            <person name="Bumgarner R."/>
            <person name="Vuilleumier S."/>
            <person name="Kalyuzhnaya M.G."/>
        </authorList>
    </citation>
    <scope>NUCLEOTIDE SEQUENCE [LARGE SCALE GENOMIC DNA]</scope>
    <source>
        <strain evidence="8">ATCC BAA-1314 / JCM 13912 / FAM5</strain>
    </source>
</reference>
<dbReference type="SUPFAM" id="SSF48173">
    <property type="entry name" value="Cryptochrome/photolyase FAD-binding domain"/>
    <property type="match status" value="1"/>
</dbReference>
<evidence type="ECO:0000313" key="7">
    <source>
        <dbReference type="EMBL" id="EGK72567.1"/>
    </source>
</evidence>
<comment type="caution">
    <text evidence="7">The sequence shown here is derived from an EMBL/GenBank/DDBJ whole genome shotgun (WGS) entry which is preliminary data.</text>
</comment>
<accession>F5RA28</accession>